<sequence length="191" mass="21607">MPRGEEGSVHKKKARYAHPFSVSISKTVQPLAVIIPVVVSPLAAHDLRSFDVGKGSQYVQLLMLDGRSRRKQSREEDIEEKDLFFFWNSYGVVDLTEASRSEYQQVAFITSNSINAAWRRLWSAGQRADTLAITTVSLVPSRLTLLSLQFPFLGLHRVDHPRVNVAFYIQALEMVIKSCITGYSEETWCTT</sequence>
<evidence type="ECO:0000313" key="3">
    <source>
        <dbReference type="WBParaSite" id="EgrG_002021500"/>
    </source>
</evidence>
<dbReference type="AlphaFoldDB" id="A0A068W9G9"/>
<accession>A0A068W9G9</accession>
<proteinExistence type="predicted"/>
<evidence type="ECO:0000313" key="2">
    <source>
        <dbReference type="Proteomes" id="UP000492820"/>
    </source>
</evidence>
<reference evidence="1 2" key="1">
    <citation type="journal article" date="2013" name="Nature">
        <title>The genomes of four tapeworm species reveal adaptations to parasitism.</title>
        <authorList>
            <person name="Tsai I.J."/>
            <person name="Zarowiecki M."/>
            <person name="Holroyd N."/>
            <person name="Garciarrubio A."/>
            <person name="Sanchez-Flores A."/>
            <person name="Brooks K.L."/>
            <person name="Tracey A."/>
            <person name="Bobes R.J."/>
            <person name="Fragoso G."/>
            <person name="Sciutto E."/>
            <person name="Aslett M."/>
            <person name="Beasley H."/>
            <person name="Bennett H.M."/>
            <person name="Cai J."/>
            <person name="Camicia F."/>
            <person name="Clark R."/>
            <person name="Cucher M."/>
            <person name="De Silva N."/>
            <person name="Day T.A."/>
            <person name="Deplazes P."/>
            <person name="Estrada K."/>
            <person name="Fernandez C."/>
            <person name="Holland P.W."/>
            <person name="Hou J."/>
            <person name="Hu S."/>
            <person name="Huckvale T."/>
            <person name="Hung S.S."/>
            <person name="Kamenetzky L."/>
            <person name="Keane J.A."/>
            <person name="Kiss F."/>
            <person name="Koziol U."/>
            <person name="Lambert O."/>
            <person name="Liu K."/>
            <person name="Luo X."/>
            <person name="Luo Y."/>
            <person name="Macchiaroli N."/>
            <person name="Nichol S."/>
            <person name="Paps J."/>
            <person name="Parkinson J."/>
            <person name="Pouchkina-Stantcheva N."/>
            <person name="Riddiford N."/>
            <person name="Rosenzvit M."/>
            <person name="Salinas G."/>
            <person name="Wasmuth J.D."/>
            <person name="Zamanian M."/>
            <person name="Zheng Y."/>
            <person name="Cai X."/>
            <person name="Soberon X."/>
            <person name="Olson P.D."/>
            <person name="Laclette J.P."/>
            <person name="Brehm K."/>
            <person name="Berriman M."/>
            <person name="Garciarrubio A."/>
            <person name="Bobes R.J."/>
            <person name="Fragoso G."/>
            <person name="Sanchez-Flores A."/>
            <person name="Estrada K."/>
            <person name="Cevallos M.A."/>
            <person name="Morett E."/>
            <person name="Gonzalez V."/>
            <person name="Portillo T."/>
            <person name="Ochoa-Leyva A."/>
            <person name="Jose M.V."/>
            <person name="Sciutto E."/>
            <person name="Landa A."/>
            <person name="Jimenez L."/>
            <person name="Valdes V."/>
            <person name="Carrero J.C."/>
            <person name="Larralde C."/>
            <person name="Morales-Montor J."/>
            <person name="Limon-Lason J."/>
            <person name="Soberon X."/>
            <person name="Laclette J.P."/>
        </authorList>
    </citation>
    <scope>NUCLEOTIDE SEQUENCE [LARGE SCALE GENOMIC DNA]</scope>
</reference>
<protein>
    <submittedName>
        <fullName evidence="3">RAB3GAP2_N domain-containing protein</fullName>
    </submittedName>
</protein>
<dbReference type="Proteomes" id="UP000492820">
    <property type="component" value="Unassembled WGS sequence"/>
</dbReference>
<reference evidence="1" key="2">
    <citation type="submission" date="2014-06" db="EMBL/GenBank/DDBJ databases">
        <authorList>
            <person name="Aslett M."/>
        </authorList>
    </citation>
    <scope>NUCLEOTIDE SEQUENCE</scope>
</reference>
<name>A0A068W9G9_ECHGR</name>
<organism evidence="1">
    <name type="scientific">Echinococcus granulosus</name>
    <name type="common">Hydatid tapeworm</name>
    <dbReference type="NCBI Taxonomy" id="6210"/>
    <lineage>
        <taxon>Eukaryota</taxon>
        <taxon>Metazoa</taxon>
        <taxon>Spiralia</taxon>
        <taxon>Lophotrochozoa</taxon>
        <taxon>Platyhelminthes</taxon>
        <taxon>Cestoda</taxon>
        <taxon>Eucestoda</taxon>
        <taxon>Cyclophyllidea</taxon>
        <taxon>Taeniidae</taxon>
        <taxon>Echinococcus</taxon>
        <taxon>Echinococcus granulosus group</taxon>
    </lineage>
</organism>
<dbReference type="WBParaSite" id="EgrG_002021500">
    <property type="protein sequence ID" value="EgrG_002021500"/>
    <property type="gene ID" value="EgrG_002021500"/>
</dbReference>
<evidence type="ECO:0000313" key="1">
    <source>
        <dbReference type="EMBL" id="CDS16678.1"/>
    </source>
</evidence>
<gene>
    <name evidence="1" type="ORF">EgrG_002021500</name>
</gene>
<reference evidence="3" key="3">
    <citation type="submission" date="2020-10" db="UniProtKB">
        <authorList>
            <consortium name="WormBaseParasite"/>
        </authorList>
    </citation>
    <scope>IDENTIFICATION</scope>
</reference>
<dbReference type="EMBL" id="LK028576">
    <property type="protein sequence ID" value="CDS16678.1"/>
    <property type="molecule type" value="Genomic_DNA"/>
</dbReference>